<feature type="domain" description="PH" evidence="3">
    <location>
        <begin position="4"/>
        <end position="109"/>
    </location>
</feature>
<dbReference type="SMART" id="SM00233">
    <property type="entry name" value="PH"/>
    <property type="match status" value="1"/>
</dbReference>
<dbReference type="OrthoDB" id="2157866at2759"/>
<evidence type="ECO:0000313" key="4">
    <source>
        <dbReference type="EMBL" id="OWF40444.1"/>
    </source>
</evidence>
<dbReference type="InterPro" id="IPR001849">
    <property type="entry name" value="PH_domain"/>
</dbReference>
<proteinExistence type="predicted"/>
<organism evidence="4 5">
    <name type="scientific">Mizuhopecten yessoensis</name>
    <name type="common">Japanese scallop</name>
    <name type="synonym">Patinopecten yessoensis</name>
    <dbReference type="NCBI Taxonomy" id="6573"/>
    <lineage>
        <taxon>Eukaryota</taxon>
        <taxon>Metazoa</taxon>
        <taxon>Spiralia</taxon>
        <taxon>Lophotrochozoa</taxon>
        <taxon>Mollusca</taxon>
        <taxon>Bivalvia</taxon>
        <taxon>Autobranchia</taxon>
        <taxon>Pteriomorphia</taxon>
        <taxon>Pectinida</taxon>
        <taxon>Pectinoidea</taxon>
        <taxon>Pectinidae</taxon>
        <taxon>Mizuhopecten</taxon>
    </lineage>
</organism>
<dbReference type="GO" id="GO:0016020">
    <property type="term" value="C:membrane"/>
    <property type="evidence" value="ECO:0007669"/>
    <property type="project" value="UniProtKB-SubCell"/>
</dbReference>
<dbReference type="Pfam" id="PF00169">
    <property type="entry name" value="PH"/>
    <property type="match status" value="1"/>
</dbReference>
<dbReference type="Gene3D" id="2.30.29.30">
    <property type="entry name" value="Pleckstrin-homology domain (PH domain)/Phosphotyrosine-binding domain (PTB)"/>
    <property type="match status" value="1"/>
</dbReference>
<dbReference type="PANTHER" id="PTHR14309">
    <property type="entry name" value="EXPRESSED PROTEIN"/>
    <property type="match status" value="1"/>
</dbReference>
<evidence type="ECO:0000256" key="2">
    <source>
        <dbReference type="ARBA" id="ARBA00023136"/>
    </source>
</evidence>
<sequence>MTLEIAKAGWLYRQSTILRRWKKTWFVLYQDGDLRYFESPNSHEPEARIVVRAVCSAIQAGQMCEISAPEGKTKDCLITLILRDGELRLCAEDPDDMRAWQIALEEARVLPPGSAVHALPPPYTAGHPMYTTNLATDLRSYPYQVPGANSVMYPRQQVQYYYPGQVLSTNPYTTVMAPPAGQHGNNIVYVNQLQQDQYLYGRRRYDGGDLAMGMVAGAALGSMMWGPVLYW</sequence>
<dbReference type="AlphaFoldDB" id="A0A210PVE7"/>
<evidence type="ECO:0000256" key="1">
    <source>
        <dbReference type="ARBA" id="ARBA00004370"/>
    </source>
</evidence>
<dbReference type="GO" id="GO:0045595">
    <property type="term" value="P:regulation of cell differentiation"/>
    <property type="evidence" value="ECO:0007669"/>
    <property type="project" value="TreeGrafter"/>
</dbReference>
<reference evidence="4 5" key="1">
    <citation type="journal article" date="2017" name="Nat. Ecol. Evol.">
        <title>Scallop genome provides insights into evolution of bilaterian karyotype and development.</title>
        <authorList>
            <person name="Wang S."/>
            <person name="Zhang J."/>
            <person name="Jiao W."/>
            <person name="Li J."/>
            <person name="Xun X."/>
            <person name="Sun Y."/>
            <person name="Guo X."/>
            <person name="Huan P."/>
            <person name="Dong B."/>
            <person name="Zhang L."/>
            <person name="Hu X."/>
            <person name="Sun X."/>
            <person name="Wang J."/>
            <person name="Zhao C."/>
            <person name="Wang Y."/>
            <person name="Wang D."/>
            <person name="Huang X."/>
            <person name="Wang R."/>
            <person name="Lv J."/>
            <person name="Li Y."/>
            <person name="Zhang Z."/>
            <person name="Liu B."/>
            <person name="Lu W."/>
            <person name="Hui Y."/>
            <person name="Liang J."/>
            <person name="Zhou Z."/>
            <person name="Hou R."/>
            <person name="Li X."/>
            <person name="Liu Y."/>
            <person name="Li H."/>
            <person name="Ning X."/>
            <person name="Lin Y."/>
            <person name="Zhao L."/>
            <person name="Xing Q."/>
            <person name="Dou J."/>
            <person name="Li Y."/>
            <person name="Mao J."/>
            <person name="Guo H."/>
            <person name="Dou H."/>
            <person name="Li T."/>
            <person name="Mu C."/>
            <person name="Jiang W."/>
            <person name="Fu Q."/>
            <person name="Fu X."/>
            <person name="Miao Y."/>
            <person name="Liu J."/>
            <person name="Yu Q."/>
            <person name="Li R."/>
            <person name="Liao H."/>
            <person name="Li X."/>
            <person name="Kong Y."/>
            <person name="Jiang Z."/>
            <person name="Chourrout D."/>
            <person name="Li R."/>
            <person name="Bao Z."/>
        </authorList>
    </citation>
    <scope>NUCLEOTIDE SEQUENCE [LARGE SCALE GENOMIC DNA]</scope>
    <source>
        <strain evidence="4 5">PY_sf001</strain>
    </source>
</reference>
<comment type="caution">
    <text evidence="4">The sequence shown here is derived from an EMBL/GenBank/DDBJ whole genome shotgun (WGS) entry which is preliminary data.</text>
</comment>
<dbReference type="Proteomes" id="UP000242188">
    <property type="component" value="Unassembled WGS sequence"/>
</dbReference>
<dbReference type="InterPro" id="IPR011993">
    <property type="entry name" value="PH-like_dom_sf"/>
</dbReference>
<evidence type="ECO:0000313" key="5">
    <source>
        <dbReference type="Proteomes" id="UP000242188"/>
    </source>
</evidence>
<dbReference type="InterPro" id="IPR039680">
    <property type="entry name" value="PLEKHB1/2"/>
</dbReference>
<gene>
    <name evidence="4" type="ORF">KP79_PYT20849</name>
</gene>
<dbReference type="FunFam" id="2.30.29.30:FF:000073">
    <property type="entry name" value="Pleckstrin homology domain-containing family B member 2"/>
    <property type="match status" value="1"/>
</dbReference>
<name>A0A210PVE7_MIZYE</name>
<dbReference type="EMBL" id="NEDP02005463">
    <property type="protein sequence ID" value="OWF40444.1"/>
    <property type="molecule type" value="Genomic_DNA"/>
</dbReference>
<dbReference type="PANTHER" id="PTHR14309:SF10">
    <property type="entry name" value="PH DOMAIN-CONTAINING PROTEIN"/>
    <property type="match status" value="1"/>
</dbReference>
<dbReference type="PROSITE" id="PS50003">
    <property type="entry name" value="PH_DOMAIN"/>
    <property type="match status" value="1"/>
</dbReference>
<dbReference type="SUPFAM" id="SSF50729">
    <property type="entry name" value="PH domain-like"/>
    <property type="match status" value="1"/>
</dbReference>
<evidence type="ECO:0000259" key="3">
    <source>
        <dbReference type="PROSITE" id="PS50003"/>
    </source>
</evidence>
<comment type="subcellular location">
    <subcellularLocation>
        <location evidence="1">Membrane</location>
    </subcellularLocation>
</comment>
<keyword evidence="2" id="KW-0472">Membrane</keyword>
<accession>A0A210PVE7</accession>
<keyword evidence="5" id="KW-1185">Reference proteome</keyword>
<protein>
    <submittedName>
        <fullName evidence="4">Pleckstrin homology domain-containing family B member 2</fullName>
    </submittedName>
</protein>